<feature type="binding site" evidence="7">
    <location>
        <position position="14"/>
    </location>
    <ligand>
        <name>Mg(2+)</name>
        <dbReference type="ChEBI" id="CHEBI:18420"/>
    </ligand>
</feature>
<keyword evidence="2 7" id="KW-0808">Transferase</keyword>
<keyword evidence="3 7" id="KW-0547">Nucleotide-binding</keyword>
<evidence type="ECO:0000256" key="2">
    <source>
        <dbReference type="ARBA" id="ARBA00022679"/>
    </source>
</evidence>
<dbReference type="HAMAP" id="MF_00109">
    <property type="entry name" value="Shikimate_kinase"/>
    <property type="match status" value="1"/>
</dbReference>
<accession>A0ABX8GZG4</accession>
<protein>
    <recommendedName>
        <fullName evidence="7">Shikimate kinase</fullName>
        <shortName evidence="7">SK</shortName>
        <ecNumber evidence="7">2.7.1.71</ecNumber>
    </recommendedName>
</protein>
<reference evidence="8 9" key="1">
    <citation type="submission" date="2021-05" db="EMBL/GenBank/DDBJ databases">
        <title>Comparative genomic studies on the polysaccharide-degrading batcterial strains of the Flammeovirga genus.</title>
        <authorList>
            <person name="Zewei F."/>
            <person name="Zheng Z."/>
            <person name="Yu L."/>
            <person name="Ruyue G."/>
            <person name="Yanhong M."/>
            <person name="Yuanyuan C."/>
            <person name="Jingyan G."/>
            <person name="Wenjun H."/>
        </authorList>
    </citation>
    <scope>NUCLEOTIDE SEQUENCE [LARGE SCALE GENOMIC DNA]</scope>
    <source>
        <strain evidence="8 9">YS10</strain>
    </source>
</reference>
<keyword evidence="5 7" id="KW-0067">ATP-binding</keyword>
<dbReference type="EC" id="2.7.1.71" evidence="7"/>
<sequence>MRIYLIGMPGSGKSTLAKELSEVLDLPYFDLDLEIEKKERKSIPKIFAESGEDYFRKIEREVMLSFTPNNAIIATGGGTPCFFDNIEQLNVQGKTFFVDVSEEDLADRVWEQQGTRPLLAQENREDILTAIQEKRVNRLPFYEKAQITIQANKKTPYELALEIKQNL</sequence>
<proteinExistence type="inferred from homology"/>
<dbReference type="InterPro" id="IPR000623">
    <property type="entry name" value="Shikimate_kinase/TSH1"/>
</dbReference>
<comment type="caution">
    <text evidence="7">Lacks conserved residue(s) required for the propagation of feature annotation.</text>
</comment>
<organism evidence="8 9">
    <name type="scientific">Flammeovirga kamogawensis</name>
    <dbReference type="NCBI Taxonomy" id="373891"/>
    <lineage>
        <taxon>Bacteria</taxon>
        <taxon>Pseudomonadati</taxon>
        <taxon>Bacteroidota</taxon>
        <taxon>Cytophagia</taxon>
        <taxon>Cytophagales</taxon>
        <taxon>Flammeovirgaceae</taxon>
        <taxon>Flammeovirga</taxon>
    </lineage>
</organism>
<evidence type="ECO:0000256" key="3">
    <source>
        <dbReference type="ARBA" id="ARBA00022741"/>
    </source>
</evidence>
<comment type="cofactor">
    <cofactor evidence="7">
        <name>Mg(2+)</name>
        <dbReference type="ChEBI" id="CHEBI:18420"/>
    </cofactor>
    <text evidence="7">Binds 1 Mg(2+) ion per subunit.</text>
</comment>
<dbReference type="RefSeq" id="WP_144072716.1">
    <property type="nucleotide sequence ID" value="NZ_CP076128.1"/>
</dbReference>
<evidence type="ECO:0000256" key="7">
    <source>
        <dbReference type="HAMAP-Rule" id="MF_00109"/>
    </source>
</evidence>
<keyword evidence="1 7" id="KW-0028">Amino-acid biosynthesis</keyword>
<gene>
    <name evidence="7" type="primary">aroK</name>
    <name evidence="8" type="ORF">KM029_07670</name>
</gene>
<comment type="subcellular location">
    <subcellularLocation>
        <location evidence="7">Cytoplasm</location>
    </subcellularLocation>
</comment>
<dbReference type="SUPFAM" id="SSF52540">
    <property type="entry name" value="P-loop containing nucleoside triphosphate hydrolases"/>
    <property type="match status" value="1"/>
</dbReference>
<dbReference type="PRINTS" id="PR01100">
    <property type="entry name" value="SHIKIMTKNASE"/>
</dbReference>
<dbReference type="PANTHER" id="PTHR21087">
    <property type="entry name" value="SHIKIMATE KINASE"/>
    <property type="match status" value="1"/>
</dbReference>
<evidence type="ECO:0000256" key="1">
    <source>
        <dbReference type="ARBA" id="ARBA00022605"/>
    </source>
</evidence>
<comment type="subunit">
    <text evidence="7">Monomer.</text>
</comment>
<name>A0ABX8GZG4_9BACT</name>
<dbReference type="EMBL" id="CP076128">
    <property type="protein sequence ID" value="QWG08809.1"/>
    <property type="molecule type" value="Genomic_DNA"/>
</dbReference>
<dbReference type="GO" id="GO:0016301">
    <property type="term" value="F:kinase activity"/>
    <property type="evidence" value="ECO:0007669"/>
    <property type="project" value="UniProtKB-KW"/>
</dbReference>
<feature type="binding site" evidence="7">
    <location>
        <position position="77"/>
    </location>
    <ligand>
        <name>substrate</name>
    </ligand>
</feature>
<keyword evidence="7" id="KW-0963">Cytoplasm</keyword>
<evidence type="ECO:0000313" key="8">
    <source>
        <dbReference type="EMBL" id="QWG08809.1"/>
    </source>
</evidence>
<feature type="binding site" evidence="7">
    <location>
        <position position="138"/>
    </location>
    <ligand>
        <name>substrate</name>
    </ligand>
</feature>
<feature type="binding site" evidence="7">
    <location>
        <position position="32"/>
    </location>
    <ligand>
        <name>substrate</name>
    </ligand>
</feature>
<keyword evidence="6 7" id="KW-0057">Aromatic amino acid biosynthesis</keyword>
<comment type="catalytic activity">
    <reaction evidence="7">
        <text>shikimate + ATP = 3-phosphoshikimate + ADP + H(+)</text>
        <dbReference type="Rhea" id="RHEA:13121"/>
        <dbReference type="ChEBI" id="CHEBI:15378"/>
        <dbReference type="ChEBI" id="CHEBI:30616"/>
        <dbReference type="ChEBI" id="CHEBI:36208"/>
        <dbReference type="ChEBI" id="CHEBI:145989"/>
        <dbReference type="ChEBI" id="CHEBI:456216"/>
        <dbReference type="EC" id="2.7.1.71"/>
    </reaction>
</comment>
<feature type="binding site" evidence="7">
    <location>
        <position position="56"/>
    </location>
    <ligand>
        <name>substrate</name>
    </ligand>
</feature>
<dbReference type="Proteomes" id="UP000682802">
    <property type="component" value="Chromosome 1"/>
</dbReference>
<comment type="pathway">
    <text evidence="7">Metabolic intermediate biosynthesis; chorismate biosynthesis; chorismate from D-erythrose 4-phosphate and phosphoenolpyruvate: step 5/7.</text>
</comment>
<dbReference type="InterPro" id="IPR027417">
    <property type="entry name" value="P-loop_NTPase"/>
</dbReference>
<evidence type="ECO:0000256" key="5">
    <source>
        <dbReference type="ARBA" id="ARBA00022840"/>
    </source>
</evidence>
<dbReference type="PANTHER" id="PTHR21087:SF16">
    <property type="entry name" value="SHIKIMATE KINASE 1, CHLOROPLASTIC"/>
    <property type="match status" value="1"/>
</dbReference>
<comment type="function">
    <text evidence="7">Catalyzes the specific phosphorylation of the 3-hydroxyl group of shikimic acid using ATP as a cosubstrate.</text>
</comment>
<dbReference type="InterPro" id="IPR031322">
    <property type="entry name" value="Shikimate/glucono_kinase"/>
</dbReference>
<feature type="binding site" evidence="7">
    <location>
        <position position="116"/>
    </location>
    <ligand>
        <name>ATP</name>
        <dbReference type="ChEBI" id="CHEBI:30616"/>
    </ligand>
</feature>
<dbReference type="Gene3D" id="3.40.50.300">
    <property type="entry name" value="P-loop containing nucleotide triphosphate hydrolases"/>
    <property type="match status" value="1"/>
</dbReference>
<keyword evidence="7" id="KW-0460">Magnesium</keyword>
<feature type="binding site" evidence="7">
    <location>
        <begin position="10"/>
        <end position="15"/>
    </location>
    <ligand>
        <name>ATP</name>
        <dbReference type="ChEBI" id="CHEBI:30616"/>
    </ligand>
</feature>
<evidence type="ECO:0000256" key="6">
    <source>
        <dbReference type="ARBA" id="ARBA00023141"/>
    </source>
</evidence>
<keyword evidence="7" id="KW-0479">Metal-binding</keyword>
<evidence type="ECO:0000256" key="4">
    <source>
        <dbReference type="ARBA" id="ARBA00022777"/>
    </source>
</evidence>
<dbReference type="Pfam" id="PF01202">
    <property type="entry name" value="SKI"/>
    <property type="match status" value="1"/>
</dbReference>
<keyword evidence="9" id="KW-1185">Reference proteome</keyword>
<dbReference type="CDD" id="cd00464">
    <property type="entry name" value="SK"/>
    <property type="match status" value="1"/>
</dbReference>
<keyword evidence="4 7" id="KW-0418">Kinase</keyword>
<evidence type="ECO:0000313" key="9">
    <source>
        <dbReference type="Proteomes" id="UP000682802"/>
    </source>
</evidence>
<comment type="similarity">
    <text evidence="7">Belongs to the shikimate kinase family.</text>
</comment>